<accession>A0A0A9DVW4</accession>
<dbReference type="EMBL" id="GBRH01207052">
    <property type="protein sequence ID" value="JAD90843.1"/>
    <property type="molecule type" value="Transcribed_RNA"/>
</dbReference>
<feature type="region of interest" description="Disordered" evidence="1">
    <location>
        <begin position="89"/>
        <end position="161"/>
    </location>
</feature>
<protein>
    <submittedName>
        <fullName evidence="2">Uncharacterized protein</fullName>
    </submittedName>
</protein>
<sequence>MLIYMFSSSVFTRYTNSFLKAGVRALRTGFFGYHSFISPVRRSNVLSVDGQTMQPSWVSLALRRPSVYAPSAGERFSMAYTWSLYHSSRISSPSCTITRRSPRGSAASGTTGTHDAPPPPPAPSCGGAGAEDGSAPDTSVARQASLDGLWQCRPRRETTSG</sequence>
<proteinExistence type="predicted"/>
<reference evidence="2" key="2">
    <citation type="journal article" date="2015" name="Data Brief">
        <title>Shoot transcriptome of the giant reed, Arundo donax.</title>
        <authorList>
            <person name="Barrero R.A."/>
            <person name="Guerrero F.D."/>
            <person name="Moolhuijzen P."/>
            <person name="Goolsby J.A."/>
            <person name="Tidwell J."/>
            <person name="Bellgard S.E."/>
            <person name="Bellgard M.I."/>
        </authorList>
    </citation>
    <scope>NUCLEOTIDE SEQUENCE</scope>
    <source>
        <tissue evidence="2">Shoot tissue taken approximately 20 cm above the soil surface</tissue>
    </source>
</reference>
<feature type="compositionally biased region" description="Polar residues" evidence="1">
    <location>
        <begin position="89"/>
        <end position="99"/>
    </location>
</feature>
<reference evidence="2" key="1">
    <citation type="submission" date="2014-09" db="EMBL/GenBank/DDBJ databases">
        <authorList>
            <person name="Magalhaes I.L.F."/>
            <person name="Oliveira U."/>
            <person name="Santos F.R."/>
            <person name="Vidigal T.H.D.A."/>
            <person name="Brescovit A.D."/>
            <person name="Santos A.J."/>
        </authorList>
    </citation>
    <scope>NUCLEOTIDE SEQUENCE</scope>
    <source>
        <tissue evidence="2">Shoot tissue taken approximately 20 cm above the soil surface</tissue>
    </source>
</reference>
<dbReference type="AlphaFoldDB" id="A0A0A9DVW4"/>
<organism evidence="2">
    <name type="scientific">Arundo donax</name>
    <name type="common">Giant reed</name>
    <name type="synonym">Donax arundinaceus</name>
    <dbReference type="NCBI Taxonomy" id="35708"/>
    <lineage>
        <taxon>Eukaryota</taxon>
        <taxon>Viridiplantae</taxon>
        <taxon>Streptophyta</taxon>
        <taxon>Embryophyta</taxon>
        <taxon>Tracheophyta</taxon>
        <taxon>Spermatophyta</taxon>
        <taxon>Magnoliopsida</taxon>
        <taxon>Liliopsida</taxon>
        <taxon>Poales</taxon>
        <taxon>Poaceae</taxon>
        <taxon>PACMAD clade</taxon>
        <taxon>Arundinoideae</taxon>
        <taxon>Arundineae</taxon>
        <taxon>Arundo</taxon>
    </lineage>
</organism>
<evidence type="ECO:0000256" key="1">
    <source>
        <dbReference type="SAM" id="MobiDB-lite"/>
    </source>
</evidence>
<evidence type="ECO:0000313" key="2">
    <source>
        <dbReference type="EMBL" id="JAD90843.1"/>
    </source>
</evidence>
<name>A0A0A9DVW4_ARUDO</name>